<dbReference type="InterPro" id="IPR052163">
    <property type="entry name" value="DGC-Regulatory_Protein"/>
</dbReference>
<dbReference type="Pfam" id="PF00990">
    <property type="entry name" value="GGDEF"/>
    <property type="match status" value="1"/>
</dbReference>
<keyword evidence="1" id="KW-1133">Transmembrane helix</keyword>
<gene>
    <name evidence="3" type="ORF">DES52_11812</name>
</gene>
<name>A0A318S076_9DEIO</name>
<dbReference type="InterPro" id="IPR029787">
    <property type="entry name" value="Nucleotide_cyclase"/>
</dbReference>
<dbReference type="PANTHER" id="PTHR46663:SF3">
    <property type="entry name" value="SLL0267 PROTEIN"/>
    <property type="match status" value="1"/>
</dbReference>
<comment type="caution">
    <text evidence="3">The sequence shown here is derived from an EMBL/GenBank/DDBJ whole genome shotgun (WGS) entry which is preliminary data.</text>
</comment>
<feature type="transmembrane region" description="Helical" evidence="1">
    <location>
        <begin position="164"/>
        <end position="185"/>
    </location>
</feature>
<organism evidence="3 4">
    <name type="scientific">Deinococcus yavapaiensis KR-236</name>
    <dbReference type="NCBI Taxonomy" id="694435"/>
    <lineage>
        <taxon>Bacteria</taxon>
        <taxon>Thermotogati</taxon>
        <taxon>Deinococcota</taxon>
        <taxon>Deinococci</taxon>
        <taxon>Deinococcales</taxon>
        <taxon>Deinococcaceae</taxon>
        <taxon>Deinococcus</taxon>
    </lineage>
</organism>
<keyword evidence="4" id="KW-1185">Reference proteome</keyword>
<dbReference type="NCBIfam" id="TIGR00254">
    <property type="entry name" value="GGDEF"/>
    <property type="match status" value="1"/>
</dbReference>
<dbReference type="InterPro" id="IPR043128">
    <property type="entry name" value="Rev_trsase/Diguanyl_cyclase"/>
</dbReference>
<dbReference type="SUPFAM" id="SSF55073">
    <property type="entry name" value="Nucleotide cyclase"/>
    <property type="match status" value="1"/>
</dbReference>
<feature type="transmembrane region" description="Helical" evidence="1">
    <location>
        <begin position="136"/>
        <end position="152"/>
    </location>
</feature>
<dbReference type="PANTHER" id="PTHR46663">
    <property type="entry name" value="DIGUANYLATE CYCLASE DGCT-RELATED"/>
    <property type="match status" value="1"/>
</dbReference>
<dbReference type="SMART" id="SM00267">
    <property type="entry name" value="GGDEF"/>
    <property type="match status" value="1"/>
</dbReference>
<protein>
    <submittedName>
        <fullName evidence="3">Diguanylate cyclase (GGDEF)-like protein</fullName>
    </submittedName>
</protein>
<dbReference type="CDD" id="cd01949">
    <property type="entry name" value="GGDEF"/>
    <property type="match status" value="1"/>
</dbReference>
<evidence type="ECO:0000313" key="4">
    <source>
        <dbReference type="Proteomes" id="UP000248326"/>
    </source>
</evidence>
<dbReference type="EMBL" id="QJSX01000018">
    <property type="protein sequence ID" value="PYE50395.1"/>
    <property type="molecule type" value="Genomic_DNA"/>
</dbReference>
<dbReference type="InterPro" id="IPR000160">
    <property type="entry name" value="GGDEF_dom"/>
</dbReference>
<dbReference type="AlphaFoldDB" id="A0A318S076"/>
<evidence type="ECO:0000259" key="2">
    <source>
        <dbReference type="PROSITE" id="PS50887"/>
    </source>
</evidence>
<accession>A0A318S076</accession>
<sequence>MTTRDLGRLSPTGGQASPPQCRARSVLFLSSVTDRLSRYRWLNGVNGGYERISWGRGNHAAREGGVQEFCDTPSEQLKVVKTDASRRVLSHVVPVLGWGVYYATFPAILAGLGEAAPAIAYLIVALAAWLGGMRMGVLHGLLSLPILIAGYARTPDWTLDVHVLLTTGTASTLVAVLLGLLIGHLKDLREELARQARTDALTGLLNRAAFMRDLDRALGYARRKGTNVAVAIVDLDRFKNINDTHGHDVGDEVLQLLGRRMRSELAPLGTWARLGGDEFLVRLTDPRHAEDAPGVIRNTLEAPLHLRGMILQVGASVGVSVYSGDGDATSLLRTADQVMYGMKRADQP</sequence>
<evidence type="ECO:0000313" key="3">
    <source>
        <dbReference type="EMBL" id="PYE50395.1"/>
    </source>
</evidence>
<feature type="transmembrane region" description="Helical" evidence="1">
    <location>
        <begin position="115"/>
        <end position="131"/>
    </location>
</feature>
<feature type="transmembrane region" description="Helical" evidence="1">
    <location>
        <begin position="88"/>
        <end position="109"/>
    </location>
</feature>
<feature type="domain" description="GGDEF" evidence="2">
    <location>
        <begin position="226"/>
        <end position="348"/>
    </location>
</feature>
<proteinExistence type="predicted"/>
<dbReference type="PROSITE" id="PS50887">
    <property type="entry name" value="GGDEF"/>
    <property type="match status" value="1"/>
</dbReference>
<dbReference type="Gene3D" id="3.30.70.270">
    <property type="match status" value="1"/>
</dbReference>
<evidence type="ECO:0000256" key="1">
    <source>
        <dbReference type="SAM" id="Phobius"/>
    </source>
</evidence>
<dbReference type="Proteomes" id="UP000248326">
    <property type="component" value="Unassembled WGS sequence"/>
</dbReference>
<reference evidence="3 4" key="1">
    <citation type="submission" date="2018-06" db="EMBL/GenBank/DDBJ databases">
        <title>Genomic Encyclopedia of Type Strains, Phase IV (KMG-IV): sequencing the most valuable type-strain genomes for metagenomic binning, comparative biology and taxonomic classification.</title>
        <authorList>
            <person name="Goeker M."/>
        </authorList>
    </citation>
    <scope>NUCLEOTIDE SEQUENCE [LARGE SCALE GENOMIC DNA]</scope>
    <source>
        <strain evidence="3 4">DSM 18048</strain>
    </source>
</reference>
<keyword evidence="1" id="KW-0812">Transmembrane</keyword>
<keyword evidence="1" id="KW-0472">Membrane</keyword>